<dbReference type="InterPro" id="IPR035965">
    <property type="entry name" value="PAS-like_dom_sf"/>
</dbReference>
<evidence type="ECO:0000313" key="2">
    <source>
        <dbReference type="Proteomes" id="UP000664628"/>
    </source>
</evidence>
<keyword evidence="2" id="KW-1185">Reference proteome</keyword>
<dbReference type="SUPFAM" id="SSF55785">
    <property type="entry name" value="PYP-like sensor domain (PAS domain)"/>
    <property type="match status" value="1"/>
</dbReference>
<name>A0ABS3JRZ6_9BACT</name>
<evidence type="ECO:0000313" key="1">
    <source>
        <dbReference type="EMBL" id="MBO0952782.1"/>
    </source>
</evidence>
<dbReference type="EMBL" id="JAFMYW010000013">
    <property type="protein sequence ID" value="MBO0952782.1"/>
    <property type="molecule type" value="Genomic_DNA"/>
</dbReference>
<gene>
    <name evidence="1" type="ORF">J2I46_29660</name>
</gene>
<proteinExistence type="predicted"/>
<protein>
    <submittedName>
        <fullName evidence="1">Photoactive yellow protein</fullName>
    </submittedName>
</protein>
<organism evidence="1 2">
    <name type="scientific">Fibrella forsythiae</name>
    <dbReference type="NCBI Taxonomy" id="2817061"/>
    <lineage>
        <taxon>Bacteria</taxon>
        <taxon>Pseudomonadati</taxon>
        <taxon>Bacteroidota</taxon>
        <taxon>Cytophagia</taxon>
        <taxon>Cytophagales</taxon>
        <taxon>Spirosomataceae</taxon>
        <taxon>Fibrella</taxon>
    </lineage>
</organism>
<accession>A0ABS3JRZ6</accession>
<dbReference type="RefSeq" id="WP_207332732.1">
    <property type="nucleotide sequence ID" value="NZ_JAFMYW010000013.1"/>
</dbReference>
<dbReference type="Gene3D" id="3.30.450.20">
    <property type="entry name" value="PAS domain"/>
    <property type="match status" value="1"/>
</dbReference>
<sequence>MTQPITFSDPNMLAWLESQTDDQFDEAPFGIVRMTRDGIVAAYCKSESHITGISQEYALGKYYFTQIAPCANNMMVASKYAQPELDEELDYILTYVCEPVKVRLRLLKSPDSRFQYFLVDRKSFS</sequence>
<comment type="caution">
    <text evidence="1">The sequence shown here is derived from an EMBL/GenBank/DDBJ whole genome shotgun (WGS) entry which is preliminary data.</text>
</comment>
<reference evidence="1 2" key="1">
    <citation type="submission" date="2021-03" db="EMBL/GenBank/DDBJ databases">
        <title>Fibrella sp. HMF5405 genome sequencing and assembly.</title>
        <authorList>
            <person name="Kang H."/>
            <person name="Kim H."/>
            <person name="Bae S."/>
            <person name="Joh K."/>
        </authorList>
    </citation>
    <scope>NUCLEOTIDE SEQUENCE [LARGE SCALE GENOMIC DNA]</scope>
    <source>
        <strain evidence="1 2">HMF5405</strain>
    </source>
</reference>
<dbReference type="Proteomes" id="UP000664628">
    <property type="component" value="Unassembled WGS sequence"/>
</dbReference>